<keyword evidence="9" id="KW-1185">Reference proteome</keyword>
<feature type="domain" description="Cupin type-1" evidence="7">
    <location>
        <begin position="51"/>
        <end position="198"/>
    </location>
</feature>
<feature type="chain" id="PRO_5034840718" evidence="6">
    <location>
        <begin position="19"/>
        <end position="264"/>
    </location>
</feature>
<evidence type="ECO:0000313" key="8">
    <source>
        <dbReference type="EMBL" id="KAF7334305.1"/>
    </source>
</evidence>
<comment type="similarity">
    <text evidence="2">Belongs to the germin family.</text>
</comment>
<dbReference type="EMBL" id="JACAZH010000049">
    <property type="protein sequence ID" value="KAF7334305.1"/>
    <property type="molecule type" value="Genomic_DNA"/>
</dbReference>
<comment type="caution">
    <text evidence="8">The sequence shown here is derived from an EMBL/GenBank/DDBJ whole genome shotgun (WGS) entry which is preliminary data.</text>
</comment>
<dbReference type="GO" id="GO:0005576">
    <property type="term" value="C:extracellular region"/>
    <property type="evidence" value="ECO:0007669"/>
    <property type="project" value="UniProtKB-SubCell"/>
</dbReference>
<keyword evidence="5" id="KW-0464">Manganese</keyword>
<evidence type="ECO:0000256" key="2">
    <source>
        <dbReference type="ARBA" id="ARBA00007456"/>
    </source>
</evidence>
<dbReference type="InterPro" id="IPR001929">
    <property type="entry name" value="Germin"/>
</dbReference>
<evidence type="ECO:0000256" key="4">
    <source>
        <dbReference type="ARBA" id="ARBA00022723"/>
    </source>
</evidence>
<evidence type="ECO:0000259" key="7">
    <source>
        <dbReference type="SMART" id="SM00835"/>
    </source>
</evidence>
<dbReference type="Pfam" id="PF00190">
    <property type="entry name" value="Cupin_1"/>
    <property type="match status" value="1"/>
</dbReference>
<dbReference type="AlphaFoldDB" id="A0A8H6X4G3"/>
<dbReference type="PANTHER" id="PTHR31238">
    <property type="entry name" value="GERMIN-LIKE PROTEIN SUBFAMILY 3 MEMBER 3"/>
    <property type="match status" value="1"/>
</dbReference>
<dbReference type="PRINTS" id="PR00325">
    <property type="entry name" value="GERMIN"/>
</dbReference>
<evidence type="ECO:0000256" key="3">
    <source>
        <dbReference type="ARBA" id="ARBA00022525"/>
    </source>
</evidence>
<feature type="signal peptide" evidence="6">
    <location>
        <begin position="1"/>
        <end position="18"/>
    </location>
</feature>
<dbReference type="SUPFAM" id="SSF51182">
    <property type="entry name" value="RmlC-like cupins"/>
    <property type="match status" value="1"/>
</dbReference>
<name>A0A8H6X4G3_9AGAR</name>
<dbReference type="Gene3D" id="2.60.120.10">
    <property type="entry name" value="Jelly Rolls"/>
    <property type="match status" value="1"/>
</dbReference>
<protein>
    <submittedName>
        <fullName evidence="8">RmlC-like cupin</fullName>
    </submittedName>
</protein>
<gene>
    <name evidence="8" type="ORF">MSAN_02392100</name>
</gene>
<keyword evidence="3" id="KW-0964">Secreted</keyword>
<comment type="subcellular location">
    <subcellularLocation>
        <location evidence="1">Secreted</location>
    </subcellularLocation>
</comment>
<sequence length="264" mass="27366">MLSFATVFLASIVGSSLGAAVNNTGLVDTLRDAATAVDRVNDLPKDSQFVFDFFNPTAGVSTGAGGSVILANVASFPAVVGNGAAMAVGILEPCGMNTPHTHPRATEIQFNVNGTIRTGMITENGGRFIMTDLQPGQMTIFPQGSIHFQINEGCEPALFVSGLNSEDPGALQIAQRFLGLPPDIVAATLGDIGIEEVMGLNDLIPDSVALGTDECLQRCGITRTSQPTTQQQTRVSGNAFPSGVTASTYATGYQSAPTTSSKSH</sequence>
<evidence type="ECO:0000256" key="1">
    <source>
        <dbReference type="ARBA" id="ARBA00004613"/>
    </source>
</evidence>
<evidence type="ECO:0000313" key="9">
    <source>
        <dbReference type="Proteomes" id="UP000623467"/>
    </source>
</evidence>
<dbReference type="InterPro" id="IPR019780">
    <property type="entry name" value="Germin_Mn-BS"/>
</dbReference>
<dbReference type="InterPro" id="IPR014710">
    <property type="entry name" value="RmlC-like_jellyroll"/>
</dbReference>
<accession>A0A8H6X4G3</accession>
<keyword evidence="4" id="KW-0479">Metal-binding</keyword>
<dbReference type="InterPro" id="IPR006045">
    <property type="entry name" value="Cupin_1"/>
</dbReference>
<reference evidence="8" key="1">
    <citation type="submission" date="2020-05" db="EMBL/GenBank/DDBJ databases">
        <title>Mycena genomes resolve the evolution of fungal bioluminescence.</title>
        <authorList>
            <person name="Tsai I.J."/>
        </authorList>
    </citation>
    <scope>NUCLEOTIDE SEQUENCE</scope>
    <source>
        <strain evidence="8">160909Yilan</strain>
    </source>
</reference>
<keyword evidence="6" id="KW-0732">Signal</keyword>
<dbReference type="PROSITE" id="PS00725">
    <property type="entry name" value="GERMIN"/>
    <property type="match status" value="1"/>
</dbReference>
<dbReference type="GO" id="GO:0030145">
    <property type="term" value="F:manganese ion binding"/>
    <property type="evidence" value="ECO:0007669"/>
    <property type="project" value="InterPro"/>
</dbReference>
<dbReference type="CDD" id="cd02241">
    <property type="entry name" value="cupin_OxOx"/>
    <property type="match status" value="1"/>
</dbReference>
<evidence type="ECO:0000256" key="5">
    <source>
        <dbReference type="ARBA" id="ARBA00023211"/>
    </source>
</evidence>
<dbReference type="OrthoDB" id="1921208at2759"/>
<dbReference type="InterPro" id="IPR011051">
    <property type="entry name" value="RmlC_Cupin_sf"/>
</dbReference>
<proteinExistence type="inferred from homology"/>
<dbReference type="SMART" id="SM00835">
    <property type="entry name" value="Cupin_1"/>
    <property type="match status" value="1"/>
</dbReference>
<evidence type="ECO:0000256" key="6">
    <source>
        <dbReference type="SAM" id="SignalP"/>
    </source>
</evidence>
<organism evidence="8 9">
    <name type="scientific">Mycena sanguinolenta</name>
    <dbReference type="NCBI Taxonomy" id="230812"/>
    <lineage>
        <taxon>Eukaryota</taxon>
        <taxon>Fungi</taxon>
        <taxon>Dikarya</taxon>
        <taxon>Basidiomycota</taxon>
        <taxon>Agaricomycotina</taxon>
        <taxon>Agaricomycetes</taxon>
        <taxon>Agaricomycetidae</taxon>
        <taxon>Agaricales</taxon>
        <taxon>Marasmiineae</taxon>
        <taxon>Mycenaceae</taxon>
        <taxon>Mycena</taxon>
    </lineage>
</organism>
<dbReference type="Proteomes" id="UP000623467">
    <property type="component" value="Unassembled WGS sequence"/>
</dbReference>